<dbReference type="Gene3D" id="3.40.50.1820">
    <property type="entry name" value="alpha/beta hydrolase"/>
    <property type="match status" value="1"/>
</dbReference>
<evidence type="ECO:0000256" key="2">
    <source>
        <dbReference type="ARBA" id="ARBA00022825"/>
    </source>
</evidence>
<dbReference type="PANTHER" id="PTHR42776">
    <property type="entry name" value="SERINE PEPTIDASE S9 FAMILY MEMBER"/>
    <property type="match status" value="1"/>
</dbReference>
<dbReference type="KEGG" id="hnv:DDQ68_02185"/>
<dbReference type="GO" id="GO:0006508">
    <property type="term" value="P:proteolysis"/>
    <property type="evidence" value="ECO:0007669"/>
    <property type="project" value="InterPro"/>
</dbReference>
<evidence type="ECO:0000259" key="4">
    <source>
        <dbReference type="Pfam" id="PF00326"/>
    </source>
</evidence>
<feature type="signal peptide" evidence="3">
    <location>
        <begin position="1"/>
        <end position="20"/>
    </location>
</feature>
<dbReference type="GO" id="GO:0004252">
    <property type="term" value="F:serine-type endopeptidase activity"/>
    <property type="evidence" value="ECO:0007669"/>
    <property type="project" value="TreeGrafter"/>
</dbReference>
<feature type="domain" description="Peptidase S9 prolyl oligopeptidase catalytic" evidence="4">
    <location>
        <begin position="468"/>
        <end position="673"/>
    </location>
</feature>
<evidence type="ECO:0000256" key="3">
    <source>
        <dbReference type="SAM" id="SignalP"/>
    </source>
</evidence>
<evidence type="ECO:0000313" key="6">
    <source>
        <dbReference type="Proteomes" id="UP000245999"/>
    </source>
</evidence>
<evidence type="ECO:0000256" key="1">
    <source>
        <dbReference type="ARBA" id="ARBA00022801"/>
    </source>
</evidence>
<dbReference type="EMBL" id="CP029145">
    <property type="protein sequence ID" value="AWM31701.1"/>
    <property type="molecule type" value="Genomic_DNA"/>
</dbReference>
<dbReference type="InterPro" id="IPR029058">
    <property type="entry name" value="AB_hydrolase_fold"/>
</dbReference>
<dbReference type="OrthoDB" id="9812921at2"/>
<dbReference type="Proteomes" id="UP000245999">
    <property type="component" value="Chromosome"/>
</dbReference>
<dbReference type="Gene3D" id="2.120.10.30">
    <property type="entry name" value="TolB, C-terminal domain"/>
    <property type="match status" value="3"/>
</dbReference>
<dbReference type="SUPFAM" id="SSF82171">
    <property type="entry name" value="DPP6 N-terminal domain-like"/>
    <property type="match status" value="1"/>
</dbReference>
<proteinExistence type="predicted"/>
<accession>A0A2Z3GHK1</accession>
<evidence type="ECO:0000313" key="5">
    <source>
        <dbReference type="EMBL" id="AWM31701.1"/>
    </source>
</evidence>
<keyword evidence="2" id="KW-0645">Protease</keyword>
<reference evidence="6" key="1">
    <citation type="submission" date="2018-04" db="EMBL/GenBank/DDBJ databases">
        <title>Complete genome of Antarctic heterotrophic bacterium Hymenobacter nivis.</title>
        <authorList>
            <person name="Terashima M."/>
        </authorList>
    </citation>
    <scope>NUCLEOTIDE SEQUENCE [LARGE SCALE GENOMIC DNA]</scope>
    <source>
        <strain evidence="6">NBRC 111535</strain>
    </source>
</reference>
<keyword evidence="1" id="KW-0378">Hydrolase</keyword>
<dbReference type="InterPro" id="IPR011042">
    <property type="entry name" value="6-blade_b-propeller_TolB-like"/>
</dbReference>
<name>A0A2Z3GHK1_9BACT</name>
<keyword evidence="3" id="KW-0732">Signal</keyword>
<keyword evidence="6" id="KW-1185">Reference proteome</keyword>
<keyword evidence="2" id="KW-0720">Serine protease</keyword>
<organism evidence="5 6">
    <name type="scientific">Hymenobacter nivis</name>
    <dbReference type="NCBI Taxonomy" id="1850093"/>
    <lineage>
        <taxon>Bacteria</taxon>
        <taxon>Pseudomonadati</taxon>
        <taxon>Bacteroidota</taxon>
        <taxon>Cytophagia</taxon>
        <taxon>Cytophagales</taxon>
        <taxon>Hymenobacteraceae</taxon>
        <taxon>Hymenobacter</taxon>
    </lineage>
</organism>
<dbReference type="PANTHER" id="PTHR42776:SF27">
    <property type="entry name" value="DIPEPTIDYL PEPTIDASE FAMILY MEMBER 6"/>
    <property type="match status" value="1"/>
</dbReference>
<sequence>MKNLLPLLATLALAPLAAGAQTAPAPRPLSLRDLARMRDVADPNLSPDGAWVAYTVARVDTATDKRDADIWMARTDGSQNLRVTTNPASESKPRFSPDGKYLSFVSSRGEDDGGNAQLWLLNRAGGEAEKVTKLKGSVSDYVWSPDGQRIALIIKDADPDSLTAAQKAKKKTAPPIVIDRFQFKQDIDGYLNQQRQHLYMFDVATRRLVCLTPGPYDEHLPAWSPDGKQLVFSSKRGPDPDRHDNYDLFLIDAKAGAPARPLLATDVPESAPNYGSRPAWSPDGRHIAFVQGGAKEQLVYALHQLMVADVAGGPARALTAGLDRNTTQPEWAPDGKSLYFLVEDDRAESLMRVPAAGGKLEKVLAGPRQVGDFALASKGQLVVLSSQPQQPTEVFALDKKGALTPLSKQNDAWLKGVTLGAVEPIQAKSKDGTLVSGFLIKPVGYQAGRKYPTLLRIHGGPVAQFGYGFSFEWQYFAANGYAVVVANPRGSSGRGLEYSKAIFADWGNKDTDDVLAVVDYAVAQGLADPDRLGVGGWSYGGIMTDQVIARDQRFKAAVSGASIGNVLAGYGTDQYIRDYETELGTPWKNTDVYLRVSYPFFHADQIKTPTLFVCGEKDFNVPLLNTEQMYQALQSLHVPTELVIYPGQFHGVTTPSYVKDRYARYLAWYNKYLMPKGTAVAGASGGE</sequence>
<protein>
    <submittedName>
        <fullName evidence="5">Peptidase S9 family protein</fullName>
    </submittedName>
</protein>
<dbReference type="SUPFAM" id="SSF53474">
    <property type="entry name" value="alpha/beta-Hydrolases"/>
    <property type="match status" value="1"/>
</dbReference>
<dbReference type="InterPro" id="IPR001375">
    <property type="entry name" value="Peptidase_S9_cat"/>
</dbReference>
<dbReference type="AlphaFoldDB" id="A0A2Z3GHK1"/>
<dbReference type="RefSeq" id="WP_109654413.1">
    <property type="nucleotide sequence ID" value="NZ_CP029145.1"/>
</dbReference>
<dbReference type="Pfam" id="PF07676">
    <property type="entry name" value="PD40"/>
    <property type="match status" value="3"/>
</dbReference>
<dbReference type="Pfam" id="PF00326">
    <property type="entry name" value="Peptidase_S9"/>
    <property type="match status" value="1"/>
</dbReference>
<gene>
    <name evidence="5" type="ORF">DDQ68_02185</name>
</gene>
<dbReference type="InterPro" id="IPR011659">
    <property type="entry name" value="WD40"/>
</dbReference>
<feature type="chain" id="PRO_5016391329" evidence="3">
    <location>
        <begin position="21"/>
        <end position="687"/>
    </location>
</feature>